<evidence type="ECO:0000256" key="4">
    <source>
        <dbReference type="ARBA" id="ARBA00001946"/>
    </source>
</evidence>
<dbReference type="InterPro" id="IPR008367">
    <property type="entry name" value="Regucalcin"/>
</dbReference>
<dbReference type="Pfam" id="PF08450">
    <property type="entry name" value="SGL"/>
    <property type="match status" value="1"/>
</dbReference>
<dbReference type="SUPFAM" id="SSF63829">
    <property type="entry name" value="Calcium-dependent phosphotriesterase"/>
    <property type="match status" value="1"/>
</dbReference>
<comment type="cofactor">
    <cofactor evidence="15">
        <name>Zn(2+)</name>
        <dbReference type="ChEBI" id="CHEBI:29105"/>
    </cofactor>
    <text evidence="15">Binds 1 divalent metal cation per subunit.</text>
</comment>
<dbReference type="Proteomes" id="UP000625711">
    <property type="component" value="Unassembled WGS sequence"/>
</dbReference>
<feature type="domain" description="SMP-30/Gluconolactonase/LRE-like region" evidence="16">
    <location>
        <begin position="1"/>
        <end position="92"/>
    </location>
</feature>
<evidence type="ECO:0000256" key="8">
    <source>
        <dbReference type="ARBA" id="ARBA00016808"/>
    </source>
</evidence>
<dbReference type="GO" id="GO:0004341">
    <property type="term" value="F:gluconolactonase activity"/>
    <property type="evidence" value="ECO:0007669"/>
    <property type="project" value="UniProtKB-EC"/>
</dbReference>
<evidence type="ECO:0000256" key="5">
    <source>
        <dbReference type="ARBA" id="ARBA00004496"/>
    </source>
</evidence>
<keyword evidence="18" id="KW-1185">Reference proteome</keyword>
<comment type="similarity">
    <text evidence="6">Belongs to the SMP-30/CGR1 family.</text>
</comment>
<evidence type="ECO:0000256" key="6">
    <source>
        <dbReference type="ARBA" id="ARBA00008853"/>
    </source>
</evidence>
<organism evidence="17 18">
    <name type="scientific">Rhynchophorus ferrugineus</name>
    <name type="common">Red palm weevil</name>
    <name type="synonym">Curculio ferrugineus</name>
    <dbReference type="NCBI Taxonomy" id="354439"/>
    <lineage>
        <taxon>Eukaryota</taxon>
        <taxon>Metazoa</taxon>
        <taxon>Ecdysozoa</taxon>
        <taxon>Arthropoda</taxon>
        <taxon>Hexapoda</taxon>
        <taxon>Insecta</taxon>
        <taxon>Pterygota</taxon>
        <taxon>Neoptera</taxon>
        <taxon>Endopterygota</taxon>
        <taxon>Coleoptera</taxon>
        <taxon>Polyphaga</taxon>
        <taxon>Cucujiformia</taxon>
        <taxon>Curculionidae</taxon>
        <taxon>Dryophthorinae</taxon>
        <taxon>Rhynchophorus</taxon>
    </lineage>
</organism>
<reference evidence="17" key="1">
    <citation type="submission" date="2020-08" db="EMBL/GenBank/DDBJ databases">
        <title>Genome sequencing and assembly of the red palm weevil Rhynchophorus ferrugineus.</title>
        <authorList>
            <person name="Dias G.B."/>
            <person name="Bergman C.M."/>
            <person name="Manee M."/>
        </authorList>
    </citation>
    <scope>NUCLEOTIDE SEQUENCE</scope>
    <source>
        <strain evidence="17">AA-2017</strain>
        <tissue evidence="17">Whole larva</tissue>
    </source>
</reference>
<evidence type="ECO:0000256" key="14">
    <source>
        <dbReference type="PIRSR" id="PIRSR605511-1"/>
    </source>
</evidence>
<evidence type="ECO:0000256" key="11">
    <source>
        <dbReference type="ARBA" id="ARBA00022801"/>
    </source>
</evidence>
<keyword evidence="10 15" id="KW-0479">Metal-binding</keyword>
<dbReference type="PANTHER" id="PTHR10907:SF47">
    <property type="entry name" value="REGUCALCIN"/>
    <property type="match status" value="1"/>
</dbReference>
<dbReference type="EC" id="3.1.1.17" evidence="7"/>
<evidence type="ECO:0000256" key="7">
    <source>
        <dbReference type="ARBA" id="ARBA00013227"/>
    </source>
</evidence>
<feature type="non-terminal residue" evidence="17">
    <location>
        <position position="1"/>
    </location>
</feature>
<evidence type="ECO:0000256" key="9">
    <source>
        <dbReference type="ARBA" id="ARBA00022490"/>
    </source>
</evidence>
<dbReference type="GO" id="GO:0005509">
    <property type="term" value="F:calcium ion binding"/>
    <property type="evidence" value="ECO:0007669"/>
    <property type="project" value="InterPro"/>
</dbReference>
<evidence type="ECO:0000256" key="3">
    <source>
        <dbReference type="ARBA" id="ARBA00001936"/>
    </source>
</evidence>
<feature type="active site" description="Proton donor/acceptor" evidence="14">
    <location>
        <position position="33"/>
    </location>
</feature>
<sequence length="132" mass="14271">VVEYDYNNTDGTISNHRVAVDVANFTSLTGKPDGMTIDIDDNLWIALYGGGAVIHANPRTGELLQVVALPARDVTSAMWGGPNLDILFVTTSRVSLTDEEKKYYPAAGGVFAIRHLHTKGLPVFNAKIIDSI</sequence>
<evidence type="ECO:0000256" key="10">
    <source>
        <dbReference type="ARBA" id="ARBA00022723"/>
    </source>
</evidence>
<dbReference type="InterPro" id="IPR011042">
    <property type="entry name" value="6-blade_b-propeller_TolB-like"/>
</dbReference>
<evidence type="ECO:0000256" key="12">
    <source>
        <dbReference type="ARBA" id="ARBA00022837"/>
    </source>
</evidence>
<proteinExistence type="inferred from homology"/>
<dbReference type="Gene3D" id="2.120.10.30">
    <property type="entry name" value="TolB, C-terminal domain"/>
    <property type="match status" value="1"/>
</dbReference>
<evidence type="ECO:0000313" key="17">
    <source>
        <dbReference type="EMBL" id="KAF7263380.1"/>
    </source>
</evidence>
<dbReference type="EMBL" id="JAACXV010021918">
    <property type="protein sequence ID" value="KAF7263380.1"/>
    <property type="molecule type" value="Genomic_DNA"/>
</dbReference>
<dbReference type="GO" id="GO:0005737">
    <property type="term" value="C:cytoplasm"/>
    <property type="evidence" value="ECO:0007669"/>
    <property type="project" value="UniProtKB-SubCell"/>
</dbReference>
<evidence type="ECO:0000259" key="16">
    <source>
        <dbReference type="Pfam" id="PF08450"/>
    </source>
</evidence>
<keyword evidence="12" id="KW-0106">Calcium</keyword>
<comment type="cofactor">
    <cofactor evidence="4">
        <name>Mg(2+)</name>
        <dbReference type="ChEBI" id="CHEBI:18420"/>
    </cofactor>
</comment>
<keyword evidence="15" id="KW-0862">Zinc</keyword>
<dbReference type="PANTHER" id="PTHR10907">
    <property type="entry name" value="REGUCALCIN"/>
    <property type="match status" value="1"/>
</dbReference>
<keyword evidence="9" id="KW-0963">Cytoplasm</keyword>
<evidence type="ECO:0000256" key="1">
    <source>
        <dbReference type="ARBA" id="ARBA00001589"/>
    </source>
</evidence>
<comment type="catalytic activity">
    <reaction evidence="1">
        <text>D-glucono-1,5-lactone + H2O = D-gluconate + H(+)</text>
        <dbReference type="Rhea" id="RHEA:10440"/>
        <dbReference type="ChEBI" id="CHEBI:15377"/>
        <dbReference type="ChEBI" id="CHEBI:15378"/>
        <dbReference type="ChEBI" id="CHEBI:16217"/>
        <dbReference type="ChEBI" id="CHEBI:18391"/>
        <dbReference type="EC" id="3.1.1.17"/>
    </reaction>
</comment>
<keyword evidence="11" id="KW-0378">Hydrolase</keyword>
<evidence type="ECO:0000313" key="18">
    <source>
        <dbReference type="Proteomes" id="UP000625711"/>
    </source>
</evidence>
<dbReference type="PRINTS" id="PR01790">
    <property type="entry name" value="SMP30FAMILY"/>
</dbReference>
<comment type="cofactor">
    <cofactor evidence="3">
        <name>Mn(2+)</name>
        <dbReference type="ChEBI" id="CHEBI:29035"/>
    </cofactor>
</comment>
<feature type="binding site" evidence="15">
    <location>
        <position position="33"/>
    </location>
    <ligand>
        <name>a divalent metal cation</name>
        <dbReference type="ChEBI" id="CHEBI:60240"/>
    </ligand>
</feature>
<dbReference type="InterPro" id="IPR013658">
    <property type="entry name" value="SGL"/>
</dbReference>
<dbReference type="InterPro" id="IPR005511">
    <property type="entry name" value="SMP-30"/>
</dbReference>
<name>A0A834HRT3_RHYFE</name>
<dbReference type="AlphaFoldDB" id="A0A834HRT3"/>
<accession>A0A834HRT3</accession>
<comment type="subcellular location">
    <subcellularLocation>
        <location evidence="5">Cytoplasm</location>
    </subcellularLocation>
</comment>
<evidence type="ECO:0000256" key="2">
    <source>
        <dbReference type="ARBA" id="ARBA00001913"/>
    </source>
</evidence>
<dbReference type="GO" id="GO:0030234">
    <property type="term" value="F:enzyme regulator activity"/>
    <property type="evidence" value="ECO:0007669"/>
    <property type="project" value="InterPro"/>
</dbReference>
<gene>
    <name evidence="17" type="ORF">GWI33_002633</name>
</gene>
<dbReference type="PRINTS" id="PR01791">
    <property type="entry name" value="REGUCALCIN"/>
</dbReference>
<comment type="cofactor">
    <cofactor evidence="2">
        <name>Ca(2+)</name>
        <dbReference type="ChEBI" id="CHEBI:29108"/>
    </cofactor>
</comment>
<dbReference type="OrthoDB" id="423498at2759"/>
<dbReference type="GO" id="GO:0019853">
    <property type="term" value="P:L-ascorbic acid biosynthetic process"/>
    <property type="evidence" value="ECO:0007669"/>
    <property type="project" value="TreeGrafter"/>
</dbReference>
<protein>
    <recommendedName>
        <fullName evidence="8">Regucalcin</fullName>
        <ecNumber evidence="7">3.1.1.17</ecNumber>
    </recommendedName>
    <alternativeName>
        <fullName evidence="13">Gluconolactonase</fullName>
    </alternativeName>
</protein>
<evidence type="ECO:0000256" key="13">
    <source>
        <dbReference type="ARBA" id="ARBA00032464"/>
    </source>
</evidence>
<comment type="caution">
    <text evidence="17">The sequence shown here is derived from an EMBL/GenBank/DDBJ whole genome shotgun (WGS) entry which is preliminary data.</text>
</comment>
<evidence type="ECO:0000256" key="15">
    <source>
        <dbReference type="PIRSR" id="PIRSR605511-2"/>
    </source>
</evidence>